<gene>
    <name evidence="1" type="ORF">RM555_25200</name>
</gene>
<dbReference type="EMBL" id="JAVRFL010000037">
    <property type="protein sequence ID" value="MDT0532302.1"/>
    <property type="molecule type" value="Genomic_DNA"/>
</dbReference>
<name>A0ABU2X286_9ACTN</name>
<evidence type="ECO:0000313" key="1">
    <source>
        <dbReference type="EMBL" id="MDT0532302.1"/>
    </source>
</evidence>
<organism evidence="1 2">
    <name type="scientific">Micromonospora reichwaldensis</name>
    <dbReference type="NCBI Taxonomy" id="3075516"/>
    <lineage>
        <taxon>Bacteria</taxon>
        <taxon>Bacillati</taxon>
        <taxon>Actinomycetota</taxon>
        <taxon>Actinomycetes</taxon>
        <taxon>Micromonosporales</taxon>
        <taxon>Micromonosporaceae</taxon>
        <taxon>Micromonospora</taxon>
    </lineage>
</organism>
<keyword evidence="2" id="KW-1185">Reference proteome</keyword>
<dbReference type="RefSeq" id="WP_311414065.1">
    <property type="nucleotide sequence ID" value="NZ_JAVRFL010000037.1"/>
</dbReference>
<dbReference type="Proteomes" id="UP001180973">
    <property type="component" value="Unassembled WGS sequence"/>
</dbReference>
<evidence type="ECO:0000313" key="2">
    <source>
        <dbReference type="Proteomes" id="UP001180973"/>
    </source>
</evidence>
<reference evidence="1" key="1">
    <citation type="submission" date="2023-09" db="EMBL/GenBank/DDBJ databases">
        <title>30 novel species of actinomycetes from the DSMZ collection.</title>
        <authorList>
            <person name="Nouioui I."/>
        </authorList>
    </citation>
    <scope>NUCLEOTIDE SEQUENCE</scope>
    <source>
        <strain evidence="1">DSM 115977</strain>
    </source>
</reference>
<proteinExistence type="predicted"/>
<protein>
    <recommendedName>
        <fullName evidence="3">HTH cro/C1-type domain-containing protein</fullName>
    </recommendedName>
</protein>
<evidence type="ECO:0008006" key="3">
    <source>
        <dbReference type="Google" id="ProtNLM"/>
    </source>
</evidence>
<comment type="caution">
    <text evidence="1">The sequence shown here is derived from an EMBL/GenBank/DDBJ whole genome shotgun (WGS) entry which is preliminary data.</text>
</comment>
<accession>A0ABU2X286</accession>
<sequence length="96" mass="10737">MPTDQNRHPEPDDDVVLGVNAFQIMARRYVEHRLAQLSPRPEDADARLRGLLAIYEDLTSKGHPDPLTLLASVLGIPVDTLVIHLRAAGRDERPPR</sequence>